<evidence type="ECO:0000256" key="1">
    <source>
        <dbReference type="ARBA" id="ARBA00004141"/>
    </source>
</evidence>
<dbReference type="EMBL" id="HE797171">
    <property type="protein sequence ID" value="CCM04897.1"/>
    <property type="molecule type" value="Genomic_DNA"/>
</dbReference>
<feature type="region of interest" description="Disordered" evidence="7">
    <location>
        <begin position="758"/>
        <end position="807"/>
    </location>
</feature>
<organism evidence="13 14">
    <name type="scientific">Fibroporia radiculosa</name>
    <dbReference type="NCBI Taxonomy" id="599839"/>
    <lineage>
        <taxon>Eukaryota</taxon>
        <taxon>Fungi</taxon>
        <taxon>Dikarya</taxon>
        <taxon>Basidiomycota</taxon>
        <taxon>Agaricomycotina</taxon>
        <taxon>Agaricomycetes</taxon>
        <taxon>Polyporales</taxon>
        <taxon>Fibroporiaceae</taxon>
        <taxon>Fibroporia</taxon>
    </lineage>
</organism>
<keyword evidence="5 8" id="KW-1133">Transmembrane helix</keyword>
<dbReference type="RefSeq" id="XP_012184180.1">
    <property type="nucleotide sequence ID" value="XM_012328790.1"/>
</dbReference>
<reference evidence="13 14" key="1">
    <citation type="journal article" date="2012" name="Appl. Environ. Microbiol.">
        <title>Short-read sequencing for genomic analysis of the brown rot fungus Fibroporia radiculosa.</title>
        <authorList>
            <person name="Tang J.D."/>
            <person name="Perkins A.D."/>
            <person name="Sonstegard T.S."/>
            <person name="Schroeder S.G."/>
            <person name="Burgess S.C."/>
            <person name="Diehl S.V."/>
        </authorList>
    </citation>
    <scope>NUCLEOTIDE SEQUENCE [LARGE SCALE GENOMIC DNA]</scope>
    <source>
        <strain evidence="13 14">TFFH 294</strain>
    </source>
</reference>
<dbReference type="InterPro" id="IPR022257">
    <property type="entry name" value="PHM7_ext"/>
</dbReference>
<sequence>MSLVAGKRAQPLSDSIFLWPWAVYKADYHKIKDVNGLDAYFFVRFLRMMLRVLIPIWLISWVILLPVDSVGTTSGTSDSLTQFQFGNIGPGQQDRHWAHLVLVWAFTIWIWWNIRHEMSHFVTTRQRWLIDPENATAQANTMLVTGVPQRYLTEAAIKDVFSYLPGGVAKVWLNRDLKDMPDLYERRLEACKILESAETSLLNTAIKLHNKRIKKEAKAAKKSGKIVATADEQRLTDGSIIDTERGDALSLAERLVPQKKRPTRRLPLLSFLPSLPLIGTQVDSIEWAREEIAVTGAALRSGRRTLAREVERMSTSRDSRDSETGSADGHGHVSDHGHAGEDAEAVKPNPETSLTYPPLNSAFVLFNEQIAAHMAAQALTHHSPYRMAHKYLHVAPADIIWGNLNMNPYEMKIRTAISWCLTVGLIIVWAFPVAFIGAVSNIHSLCSTYGWLAWVCGLPPVIVGIISGILPPALLAILMMLLPIVLRLMARFEGMPTRSSVELSLMTRYFLFQVIHSFLIVTLSSGIIAALPQLVEDTNSIPSMLASNLPKASTFFLTYIILQGLSGSASGFLDIISLAIYYVKLYLMGSTPRSIYNIKYSLNSVQWGTAFPSVTLLVVITVAYSIISPIINGLAVATFFLLYQLWKYRFLWQLGQPRADETGGMFFPKAIQHVFVGLYLQLVCLAALFFLAQNGSKKPSAVPEGALTIVLIAFTAFFHIIINNSYGPLIDYLPLTLAGQDLELKDSNRAVTEQVLRENASATSLDAEQQEKRQGEGQQVRSRRESSHPGKARVDTKEYATRESDEIADATGDVDVEQGVIQAASEDDLLGVDEEDGPKDFYHPATVEPQMTIWIPKDPLGLGEAEENVNREKGIAASTENARMDGKGHVDVLGAPPEDGSR</sequence>
<dbReference type="InterPro" id="IPR003864">
    <property type="entry name" value="CSC1/OSCA1-like_7TM"/>
</dbReference>
<feature type="compositionally biased region" description="Basic and acidic residues" evidence="7">
    <location>
        <begin position="306"/>
        <end position="345"/>
    </location>
</feature>
<feature type="transmembrane region" description="Helical" evidence="8">
    <location>
        <begin position="509"/>
        <end position="535"/>
    </location>
</feature>
<evidence type="ECO:0000259" key="12">
    <source>
        <dbReference type="Pfam" id="PF14703"/>
    </source>
</evidence>
<evidence type="ECO:0000259" key="9">
    <source>
        <dbReference type="Pfam" id="PF02714"/>
    </source>
</evidence>
<feature type="compositionally biased region" description="Basic and acidic residues" evidence="7">
    <location>
        <begin position="782"/>
        <end position="805"/>
    </location>
</feature>
<dbReference type="InterPro" id="IPR045122">
    <property type="entry name" value="Csc1-like"/>
</dbReference>
<dbReference type="InterPro" id="IPR027815">
    <property type="entry name" value="CSC1/OSCA1-like_cyt"/>
</dbReference>
<feature type="domain" description="CSC1/OSCA1-like 7TM region" evidence="9">
    <location>
        <begin position="414"/>
        <end position="689"/>
    </location>
</feature>
<keyword evidence="14" id="KW-1185">Reference proteome</keyword>
<feature type="domain" description="CSC1/OSCA1-like N-terminal transmembrane" evidence="11">
    <location>
        <begin position="7"/>
        <end position="116"/>
    </location>
</feature>
<feature type="transmembrane region" description="Helical" evidence="8">
    <location>
        <begin position="462"/>
        <end position="488"/>
    </location>
</feature>
<proteinExistence type="inferred from homology"/>
<dbReference type="PANTHER" id="PTHR13018">
    <property type="entry name" value="PROBABLE MEMBRANE PROTEIN DUF221-RELATED"/>
    <property type="match status" value="1"/>
</dbReference>
<feature type="transmembrane region" description="Helical" evidence="8">
    <location>
        <begin position="705"/>
        <end position="722"/>
    </location>
</feature>
<feature type="transmembrane region" description="Helical" evidence="8">
    <location>
        <begin position="555"/>
        <end position="583"/>
    </location>
</feature>
<evidence type="ECO:0000256" key="8">
    <source>
        <dbReference type="SAM" id="Phobius"/>
    </source>
</evidence>
<comment type="subcellular location">
    <subcellularLocation>
        <location evidence="1">Membrane</location>
        <topology evidence="1">Multi-pass membrane protein</topology>
    </subcellularLocation>
</comment>
<keyword evidence="3" id="KW-0813">Transport</keyword>
<evidence type="ECO:0000256" key="7">
    <source>
        <dbReference type="SAM" id="MobiDB-lite"/>
    </source>
</evidence>
<dbReference type="PANTHER" id="PTHR13018:SF143">
    <property type="entry name" value="CSC1_OSCA1-LIKE 7TM REGION DOMAIN-CONTAINING PROTEIN"/>
    <property type="match status" value="1"/>
</dbReference>
<feature type="domain" description="CSC1/OSCA1-like cytosolic" evidence="12">
    <location>
        <begin position="140"/>
        <end position="305"/>
    </location>
</feature>
<comment type="similarity">
    <text evidence="2">Belongs to the CSC1 (TC 1.A.17) family.</text>
</comment>
<feature type="transmembrane region" description="Helical" evidence="8">
    <location>
        <begin position="674"/>
        <end position="693"/>
    </location>
</feature>
<evidence type="ECO:0008006" key="15">
    <source>
        <dbReference type="Google" id="ProtNLM"/>
    </source>
</evidence>
<dbReference type="GO" id="GO:0005227">
    <property type="term" value="F:calcium-activated cation channel activity"/>
    <property type="evidence" value="ECO:0007669"/>
    <property type="project" value="InterPro"/>
</dbReference>
<dbReference type="Pfam" id="PF13967">
    <property type="entry name" value="RSN1_TM"/>
    <property type="match status" value="1"/>
</dbReference>
<keyword evidence="6 8" id="KW-0472">Membrane</keyword>
<feature type="region of interest" description="Disordered" evidence="7">
    <location>
        <begin position="305"/>
        <end position="351"/>
    </location>
</feature>
<evidence type="ECO:0000259" key="10">
    <source>
        <dbReference type="Pfam" id="PF12621"/>
    </source>
</evidence>
<name>J4I057_9APHY</name>
<evidence type="ECO:0000256" key="4">
    <source>
        <dbReference type="ARBA" id="ARBA00022692"/>
    </source>
</evidence>
<dbReference type="InterPro" id="IPR032880">
    <property type="entry name" value="CSC1/OSCA1-like_N"/>
</dbReference>
<evidence type="ECO:0000256" key="5">
    <source>
        <dbReference type="ARBA" id="ARBA00022989"/>
    </source>
</evidence>
<dbReference type="GeneID" id="24099808"/>
<dbReference type="Pfam" id="PF02714">
    <property type="entry name" value="RSN1_7TM"/>
    <property type="match status" value="1"/>
</dbReference>
<keyword evidence="4 8" id="KW-0812">Transmembrane</keyword>
<accession>J4I057</accession>
<evidence type="ECO:0000259" key="11">
    <source>
        <dbReference type="Pfam" id="PF13967"/>
    </source>
</evidence>
<dbReference type="HOGENOM" id="CLU_002458_2_0_1"/>
<evidence type="ECO:0000313" key="13">
    <source>
        <dbReference type="EMBL" id="CCM04897.1"/>
    </source>
</evidence>
<dbReference type="InParanoid" id="J4I057"/>
<feature type="domain" description="10TM putative phosphate transporter extracellular tail" evidence="10">
    <location>
        <begin position="831"/>
        <end position="897"/>
    </location>
</feature>
<evidence type="ECO:0000256" key="3">
    <source>
        <dbReference type="ARBA" id="ARBA00022448"/>
    </source>
</evidence>
<dbReference type="STRING" id="599839.J4I057"/>
<dbReference type="OrthoDB" id="1076608at2759"/>
<dbReference type="Proteomes" id="UP000006352">
    <property type="component" value="Unassembled WGS sequence"/>
</dbReference>
<feature type="transmembrane region" description="Helical" evidence="8">
    <location>
        <begin position="416"/>
        <end position="442"/>
    </location>
</feature>
<dbReference type="FunCoup" id="J4I057">
    <property type="interactions" value="58"/>
</dbReference>
<dbReference type="Pfam" id="PF12621">
    <property type="entry name" value="PHM7_ext"/>
    <property type="match status" value="1"/>
</dbReference>
<protein>
    <recommendedName>
        <fullName evidence="15">DUF221-domain-containing protein</fullName>
    </recommendedName>
</protein>
<dbReference type="AlphaFoldDB" id="J4I057"/>
<feature type="transmembrane region" description="Helical" evidence="8">
    <location>
        <begin position="48"/>
        <end position="67"/>
    </location>
</feature>
<gene>
    <name evidence="13" type="ORF">FIBRA_07093</name>
</gene>
<evidence type="ECO:0000256" key="6">
    <source>
        <dbReference type="ARBA" id="ARBA00023136"/>
    </source>
</evidence>
<evidence type="ECO:0000313" key="14">
    <source>
        <dbReference type="Proteomes" id="UP000006352"/>
    </source>
</evidence>
<evidence type="ECO:0000256" key="2">
    <source>
        <dbReference type="ARBA" id="ARBA00007779"/>
    </source>
</evidence>
<feature type="transmembrane region" description="Helical" evidence="8">
    <location>
        <begin position="96"/>
        <end position="114"/>
    </location>
</feature>
<dbReference type="Pfam" id="PF14703">
    <property type="entry name" value="PHM7_cyt"/>
    <property type="match status" value="1"/>
</dbReference>
<feature type="region of interest" description="Disordered" evidence="7">
    <location>
        <begin position="876"/>
        <end position="902"/>
    </location>
</feature>
<dbReference type="GO" id="GO:0005886">
    <property type="term" value="C:plasma membrane"/>
    <property type="evidence" value="ECO:0007669"/>
    <property type="project" value="TreeGrafter"/>
</dbReference>